<dbReference type="SUPFAM" id="SSF109604">
    <property type="entry name" value="HD-domain/PDEase-like"/>
    <property type="match status" value="1"/>
</dbReference>
<dbReference type="InterPro" id="IPR052722">
    <property type="entry name" value="PgpH_phosphodiesterase"/>
</dbReference>
<feature type="transmembrane region" description="Helical" evidence="1">
    <location>
        <begin position="294"/>
        <end position="315"/>
    </location>
</feature>
<dbReference type="SMART" id="SM00471">
    <property type="entry name" value="HDc"/>
    <property type="match status" value="1"/>
</dbReference>
<dbReference type="Gene3D" id="1.10.3210.10">
    <property type="entry name" value="Hypothetical protein af1432"/>
    <property type="match status" value="1"/>
</dbReference>
<dbReference type="InterPro" id="IPR011621">
    <property type="entry name" value="Metal-dep_PHydrolase_7TM_intra"/>
</dbReference>
<accession>A0A9D1M702</accession>
<dbReference type="PANTHER" id="PTHR36442:SF1">
    <property type="entry name" value="CYCLIC-DI-AMP PHOSPHODIESTERASE PGPH"/>
    <property type="match status" value="1"/>
</dbReference>
<keyword evidence="1" id="KW-0472">Membrane</keyword>
<keyword evidence="1" id="KW-0812">Transmembrane</keyword>
<gene>
    <name evidence="3" type="ORF">IAB03_04470</name>
</gene>
<protein>
    <submittedName>
        <fullName evidence="3">HDIG domain-containing protein</fullName>
    </submittedName>
</protein>
<feature type="transmembrane region" description="Helical" evidence="1">
    <location>
        <begin position="322"/>
        <end position="342"/>
    </location>
</feature>
<sequence>METEKRQSLFNRKGFIKLLFFVGAVVLTIYFFPREEKFRYHFQEGKPWKYGLLTAPFDFPIYKSEEVVKHEQDSILQTFSPYFSLETTQSILQIEAWKNSYADHLHTVISPALFQLVERSLQTIYQKGVVSASEYDKLKKEGKEEIMLLENDVAKPVALSNLFSVRTAYEYIMDAAGNDSDKHQLQNCNLNNFIVENLQYDSVVTEKVKQELLQKIAVSCGMVQTGERIIDRGEIVSPQTYQILHSFETVSLKKNVNRDKFGLSLLGQTIVVCALFTFLYLFMKLFRWRMFTHLNSVLFVLLMIVGITMVSYIAIDFRVLGIYLVPFAILPIIVCTFLDSRVALYSGLIAILLSAFAAPFPLEFIFLQVMVAMAAIYSLRDLVKRSQLVRCSIIVFCTYCICYVGYTLVVEGDWSKVNMLMFLYFAINSVLLLFAYLLIYLLEKMFGFISNVTLVELSDINSPILRQLSENCPGTFQHSLQVSNLAAEAANKIGANAQLVRTGALYHDIGKLANPAFFTENQSGGINPHDKLTYEQSAQIIISHVKDGVKIADRIQLPPRVKDFIVTHHGKSKTKYFYNSFKNKYPDKEIKEELFTYPGPNPHTKETAILMMADSVEAASRSLKEYTEASISQLVENIINGQIMDNLLKDTPLSFRDIETIKQVFIEKLKTIYHTRISYPELKV</sequence>
<reference evidence="3" key="1">
    <citation type="submission" date="2020-10" db="EMBL/GenBank/DDBJ databases">
        <authorList>
            <person name="Gilroy R."/>
        </authorList>
    </citation>
    <scope>NUCLEOTIDE SEQUENCE</scope>
    <source>
        <strain evidence="3">CHK158-818</strain>
    </source>
</reference>
<feature type="transmembrane region" description="Helical" evidence="1">
    <location>
        <begin position="348"/>
        <end position="376"/>
    </location>
</feature>
<comment type="caution">
    <text evidence="3">The sequence shown here is derived from an EMBL/GenBank/DDBJ whole genome shotgun (WGS) entry which is preliminary data.</text>
</comment>
<dbReference type="InterPro" id="IPR006675">
    <property type="entry name" value="HDIG_dom"/>
</dbReference>
<dbReference type="PANTHER" id="PTHR36442">
    <property type="entry name" value="CYCLIC-DI-AMP PHOSPHODIESTERASE PGPH"/>
    <property type="match status" value="1"/>
</dbReference>
<evidence type="ECO:0000259" key="2">
    <source>
        <dbReference type="PROSITE" id="PS51831"/>
    </source>
</evidence>
<feature type="transmembrane region" description="Helical" evidence="1">
    <location>
        <begin position="15"/>
        <end position="32"/>
    </location>
</feature>
<feature type="transmembrane region" description="Helical" evidence="1">
    <location>
        <begin position="388"/>
        <end position="409"/>
    </location>
</feature>
<evidence type="ECO:0000313" key="3">
    <source>
        <dbReference type="EMBL" id="HIU55048.1"/>
    </source>
</evidence>
<dbReference type="PROSITE" id="PS51831">
    <property type="entry name" value="HD"/>
    <property type="match status" value="1"/>
</dbReference>
<evidence type="ECO:0000313" key="4">
    <source>
        <dbReference type="Proteomes" id="UP000824112"/>
    </source>
</evidence>
<dbReference type="CDD" id="cd00077">
    <property type="entry name" value="HDc"/>
    <property type="match status" value="1"/>
</dbReference>
<evidence type="ECO:0000256" key="1">
    <source>
        <dbReference type="SAM" id="Phobius"/>
    </source>
</evidence>
<dbReference type="NCBIfam" id="TIGR00277">
    <property type="entry name" value="HDIG"/>
    <property type="match status" value="1"/>
</dbReference>
<keyword evidence="1" id="KW-1133">Transmembrane helix</keyword>
<organism evidence="3 4">
    <name type="scientific">Candidatus Gallibacteroides avistercoris</name>
    <dbReference type="NCBI Taxonomy" id="2840833"/>
    <lineage>
        <taxon>Bacteria</taxon>
        <taxon>Pseudomonadati</taxon>
        <taxon>Bacteroidota</taxon>
        <taxon>Bacteroidia</taxon>
        <taxon>Bacteroidales</taxon>
        <taxon>Bacteroidaceae</taxon>
        <taxon>Bacteroidaceae incertae sedis</taxon>
        <taxon>Candidatus Gallibacteroides</taxon>
    </lineage>
</organism>
<feature type="transmembrane region" description="Helical" evidence="1">
    <location>
        <begin position="421"/>
        <end position="442"/>
    </location>
</feature>
<dbReference type="InterPro" id="IPR006674">
    <property type="entry name" value="HD_domain"/>
</dbReference>
<name>A0A9D1M702_9BACT</name>
<dbReference type="Pfam" id="PF01966">
    <property type="entry name" value="HD"/>
    <property type="match status" value="1"/>
</dbReference>
<reference evidence="3" key="2">
    <citation type="journal article" date="2021" name="PeerJ">
        <title>Extensive microbial diversity within the chicken gut microbiome revealed by metagenomics and culture.</title>
        <authorList>
            <person name="Gilroy R."/>
            <person name="Ravi A."/>
            <person name="Getino M."/>
            <person name="Pursley I."/>
            <person name="Horton D.L."/>
            <person name="Alikhan N.F."/>
            <person name="Baker D."/>
            <person name="Gharbi K."/>
            <person name="Hall N."/>
            <person name="Watson M."/>
            <person name="Adriaenssens E.M."/>
            <person name="Foster-Nyarko E."/>
            <person name="Jarju S."/>
            <person name="Secka A."/>
            <person name="Antonio M."/>
            <person name="Oren A."/>
            <person name="Chaudhuri R.R."/>
            <person name="La Ragione R."/>
            <person name="Hildebrand F."/>
            <person name="Pallen M.J."/>
        </authorList>
    </citation>
    <scope>NUCLEOTIDE SEQUENCE</scope>
    <source>
        <strain evidence="3">CHK158-818</strain>
    </source>
</reference>
<proteinExistence type="predicted"/>
<feature type="transmembrane region" description="Helical" evidence="1">
    <location>
        <begin position="261"/>
        <end position="282"/>
    </location>
</feature>
<dbReference type="Pfam" id="PF07698">
    <property type="entry name" value="7TM-7TMR_HD"/>
    <property type="match status" value="1"/>
</dbReference>
<feature type="domain" description="HD" evidence="2">
    <location>
        <begin position="475"/>
        <end position="619"/>
    </location>
</feature>
<dbReference type="Pfam" id="PF07697">
    <property type="entry name" value="7TMR-HDED"/>
    <property type="match status" value="1"/>
</dbReference>
<dbReference type="InterPro" id="IPR003607">
    <property type="entry name" value="HD/PDEase_dom"/>
</dbReference>
<dbReference type="InterPro" id="IPR011624">
    <property type="entry name" value="Metal-dep_PHydrolase_7TM_extra"/>
</dbReference>
<dbReference type="Proteomes" id="UP000824112">
    <property type="component" value="Unassembled WGS sequence"/>
</dbReference>
<dbReference type="AlphaFoldDB" id="A0A9D1M702"/>
<dbReference type="EMBL" id="DVNA01000106">
    <property type="protein sequence ID" value="HIU55048.1"/>
    <property type="molecule type" value="Genomic_DNA"/>
</dbReference>